<comment type="caution">
    <text evidence="1">The sequence shown here is derived from an EMBL/GenBank/DDBJ whole genome shotgun (WGS) entry which is preliminary data.</text>
</comment>
<reference evidence="2" key="1">
    <citation type="journal article" date="2019" name="Int. J. Syst. Evol. Microbiol.">
        <title>The Global Catalogue of Microorganisms (GCM) 10K type strain sequencing project: providing services to taxonomists for standard genome sequencing and annotation.</title>
        <authorList>
            <consortium name="The Broad Institute Genomics Platform"/>
            <consortium name="The Broad Institute Genome Sequencing Center for Infectious Disease"/>
            <person name="Wu L."/>
            <person name="Ma J."/>
        </authorList>
    </citation>
    <scope>NUCLEOTIDE SEQUENCE [LARGE SCALE GENOMIC DNA]</scope>
    <source>
        <strain evidence="2">JCM 17705</strain>
    </source>
</reference>
<proteinExistence type="predicted"/>
<keyword evidence="2" id="KW-1185">Reference proteome</keyword>
<evidence type="ECO:0008006" key="3">
    <source>
        <dbReference type="Google" id="ProtNLM"/>
    </source>
</evidence>
<accession>A0ABP8G759</accession>
<dbReference type="Proteomes" id="UP001500582">
    <property type="component" value="Unassembled WGS sequence"/>
</dbReference>
<sequence length="374" mass="41017">MVCSIAVAALTMAGCKKEKFKSRDTSQIVPPPDVPIDTVVVDPSLVLFASADDAADWSTVGAVNIETENKKEGTGYIKNTITNGNEFMQFIYKPATPLDTKLTATNGQFMFWWYLSDPSLVKADGQIEINSVGDFDKEEYGWSIAALKPTLKAGWNEIKLNFNAADKAGGDFNPASVKQFRIFFFTEGKDHADLISGVDGLKFRIAPPMPDVSFDKADLPDGWETVGTPTIETNGKKEGIGYLKNTIANGGDFMQFIKQLPAPLNTTFTENNGQFKFWWYISDVSLLKADGSIEMTSSGKSDAFESAWDIAPLLPTLKNGWNEIKLDFSTAIKTGDGGANYAAVDHFRIFFFTTGKDHGDLITGIDDLRFGQKP</sequence>
<organism evidence="1 2">
    <name type="scientific">Mucilaginibacter gynuensis</name>
    <dbReference type="NCBI Taxonomy" id="1302236"/>
    <lineage>
        <taxon>Bacteria</taxon>
        <taxon>Pseudomonadati</taxon>
        <taxon>Bacteroidota</taxon>
        <taxon>Sphingobacteriia</taxon>
        <taxon>Sphingobacteriales</taxon>
        <taxon>Sphingobacteriaceae</taxon>
        <taxon>Mucilaginibacter</taxon>
    </lineage>
</organism>
<evidence type="ECO:0000313" key="1">
    <source>
        <dbReference type="EMBL" id="GAA4318607.1"/>
    </source>
</evidence>
<gene>
    <name evidence="1" type="ORF">GCM10023149_16770</name>
</gene>
<protein>
    <recommendedName>
        <fullName evidence="3">CBM11 domain-containing protein</fullName>
    </recommendedName>
</protein>
<name>A0ABP8G759_9SPHI</name>
<dbReference type="EMBL" id="BAABFT010000003">
    <property type="protein sequence ID" value="GAA4318607.1"/>
    <property type="molecule type" value="Genomic_DNA"/>
</dbReference>
<evidence type="ECO:0000313" key="2">
    <source>
        <dbReference type="Proteomes" id="UP001500582"/>
    </source>
</evidence>